<protein>
    <submittedName>
        <fullName evidence="3">Uncharacterized protein</fullName>
    </submittedName>
</protein>
<comment type="caution">
    <text evidence="3">The sequence shown here is derived from an EMBL/GenBank/DDBJ whole genome shotgun (WGS) entry which is preliminary data.</text>
</comment>
<keyword evidence="4" id="KW-1185">Reference proteome</keyword>
<evidence type="ECO:0000256" key="1">
    <source>
        <dbReference type="SAM" id="Coils"/>
    </source>
</evidence>
<sequence>MSSKSSAGNGASLSSTEPANHHGQTPSTDNSYHPVRPSGLASGFAVAGHREEPASEPVLEVKILNDVRDVCTSSQHRLLVSCQVIKSMAGVPESVSDAVVNDMRGTGHQFLTITQYCDALERLFNRNRKAHLREQHDRRASFEAHENGTRHQLAKANTTIDELNKRNRELEQLLAKPRRNTKSVAEARVTKLSAKVSNQKIRIKDQSNQIEDLKAQLGIGSKPGKKTALIKMGPASISPPYELPHSATSELEHHRRSPPVPRAMMNSAMDEENREFLLNNLKNMDIRGPKGFDAVHPAATRMERDNHFKRGPAPAPAASSYGPFGHQLAGAVGPTEPMYGAPGYYGGYRPAATHGNHNSGPPAAGNGNHTGYPPAAGYGNHTGYTPAPAYGNHAGGHPYGGQPVAHNTYGMPKPQPPASLARSRADPSGYTNALVRHRDDDSELDPRVDQFRTLFARLFGTVEGWTKDTGRSYVPGTAEMACRNDPQLWEYIKLVATCHKDRIANSNHALFLLRSPDHRAQFIARLMLQYIEQEMLRPKFWVDWSDETDKILETQVIPVLENAGHSFDQRRAARQQLAAVVSRILNDAQYSNFRNHAIKKFVMNLKSIAQPFFLGAADSPNAVLGLHSIINVAMEASSKMMTSCLSFSFIWDECGVKFSHNSHIALNENLHGHILQQKQRRVALVVSPSVSYRDDTPKAMVTRSVCKAEVMVMS</sequence>
<feature type="region of interest" description="Disordered" evidence="2">
    <location>
        <begin position="394"/>
        <end position="429"/>
    </location>
</feature>
<dbReference type="Proteomes" id="UP001583177">
    <property type="component" value="Unassembled WGS sequence"/>
</dbReference>
<gene>
    <name evidence="3" type="ORF">Daus18300_013094</name>
</gene>
<evidence type="ECO:0000313" key="4">
    <source>
        <dbReference type="Proteomes" id="UP001583177"/>
    </source>
</evidence>
<feature type="region of interest" description="Disordered" evidence="2">
    <location>
        <begin position="1"/>
        <end position="37"/>
    </location>
</feature>
<feature type="region of interest" description="Disordered" evidence="2">
    <location>
        <begin position="355"/>
        <end position="379"/>
    </location>
</feature>
<name>A0ABR3W0B5_9PEZI</name>
<accession>A0ABR3W0B5</accession>
<reference evidence="3 4" key="1">
    <citation type="journal article" date="2024" name="IMA Fungus">
        <title>IMA Genome - F19 : A genome assembly and annotation guide to empower mycologists, including annotated draft genome sequences of Ceratocystis pirilliformis, Diaporthe australafricana, Fusarium ophioides, Paecilomyces lecythidis, and Sporothrix stenoceras.</title>
        <authorList>
            <person name="Aylward J."/>
            <person name="Wilson A.M."/>
            <person name="Visagie C.M."/>
            <person name="Spraker J."/>
            <person name="Barnes I."/>
            <person name="Buitendag C."/>
            <person name="Ceriani C."/>
            <person name="Del Mar Angel L."/>
            <person name="du Plessis D."/>
            <person name="Fuchs T."/>
            <person name="Gasser K."/>
            <person name="Kramer D."/>
            <person name="Li W."/>
            <person name="Munsamy K."/>
            <person name="Piso A."/>
            <person name="Price J.L."/>
            <person name="Sonnekus B."/>
            <person name="Thomas C."/>
            <person name="van der Nest A."/>
            <person name="van Dijk A."/>
            <person name="van Heerden A."/>
            <person name="van Vuuren N."/>
            <person name="Yilmaz N."/>
            <person name="Duong T.A."/>
            <person name="van der Merwe N.A."/>
            <person name="Wingfield M.J."/>
            <person name="Wingfield B.D."/>
        </authorList>
    </citation>
    <scope>NUCLEOTIDE SEQUENCE [LARGE SCALE GENOMIC DNA]</scope>
    <source>
        <strain evidence="3 4">CMW 18300</strain>
    </source>
</reference>
<dbReference type="EMBL" id="JAWRVE010000193">
    <property type="protein sequence ID" value="KAL1849899.1"/>
    <property type="molecule type" value="Genomic_DNA"/>
</dbReference>
<evidence type="ECO:0000256" key="2">
    <source>
        <dbReference type="SAM" id="MobiDB-lite"/>
    </source>
</evidence>
<keyword evidence="1" id="KW-0175">Coiled coil</keyword>
<evidence type="ECO:0000313" key="3">
    <source>
        <dbReference type="EMBL" id="KAL1849899.1"/>
    </source>
</evidence>
<proteinExistence type="predicted"/>
<feature type="compositionally biased region" description="Polar residues" evidence="2">
    <location>
        <begin position="1"/>
        <end position="31"/>
    </location>
</feature>
<feature type="coiled-coil region" evidence="1">
    <location>
        <begin position="153"/>
        <end position="216"/>
    </location>
</feature>
<organism evidence="3 4">
    <name type="scientific">Diaporthe australafricana</name>
    <dbReference type="NCBI Taxonomy" id="127596"/>
    <lineage>
        <taxon>Eukaryota</taxon>
        <taxon>Fungi</taxon>
        <taxon>Dikarya</taxon>
        <taxon>Ascomycota</taxon>
        <taxon>Pezizomycotina</taxon>
        <taxon>Sordariomycetes</taxon>
        <taxon>Sordariomycetidae</taxon>
        <taxon>Diaporthales</taxon>
        <taxon>Diaporthaceae</taxon>
        <taxon>Diaporthe</taxon>
    </lineage>
</organism>